<dbReference type="CDD" id="cd17394">
    <property type="entry name" value="MFS_FucP_like"/>
    <property type="match status" value="1"/>
</dbReference>
<dbReference type="InterPro" id="IPR011701">
    <property type="entry name" value="MFS"/>
</dbReference>
<dbReference type="InterPro" id="IPR036259">
    <property type="entry name" value="MFS_trans_sf"/>
</dbReference>
<evidence type="ECO:0000256" key="1">
    <source>
        <dbReference type="ARBA" id="ARBA00003321"/>
    </source>
</evidence>
<evidence type="ECO:0000313" key="10">
    <source>
        <dbReference type="EMBL" id="TDX01095.1"/>
    </source>
</evidence>
<protein>
    <submittedName>
        <fullName evidence="10">Glucose/galactose transporter</fullName>
    </submittedName>
</protein>
<dbReference type="InterPro" id="IPR005964">
    <property type="entry name" value="Glc/Gal_transptr_bac"/>
</dbReference>
<comment type="function">
    <text evidence="1">Intake of glucose and galactose.</text>
</comment>
<feature type="transmembrane region" description="Helical" evidence="8">
    <location>
        <begin position="12"/>
        <end position="29"/>
    </location>
</feature>
<dbReference type="Pfam" id="PF07690">
    <property type="entry name" value="MFS_1"/>
    <property type="match status" value="1"/>
</dbReference>
<dbReference type="GO" id="GO:0005886">
    <property type="term" value="C:plasma membrane"/>
    <property type="evidence" value="ECO:0007669"/>
    <property type="project" value="UniProtKB-SubCell"/>
</dbReference>
<gene>
    <name evidence="10" type="ORF">EDB95_2126</name>
</gene>
<name>A0A4R8DUG0_9BACT</name>
<keyword evidence="4" id="KW-1003">Cell membrane</keyword>
<accession>A0A4R8DUG0</accession>
<dbReference type="OrthoDB" id="9795150at2"/>
<dbReference type="PANTHER" id="PTHR43702">
    <property type="entry name" value="L-FUCOSE-PROTON SYMPORTER"/>
    <property type="match status" value="1"/>
</dbReference>
<feature type="transmembrane region" description="Helical" evidence="8">
    <location>
        <begin position="236"/>
        <end position="259"/>
    </location>
</feature>
<feature type="transmembrane region" description="Helical" evidence="8">
    <location>
        <begin position="195"/>
        <end position="215"/>
    </location>
</feature>
<feature type="transmembrane region" description="Helical" evidence="8">
    <location>
        <begin position="311"/>
        <end position="340"/>
    </location>
</feature>
<dbReference type="SUPFAM" id="SSF103473">
    <property type="entry name" value="MFS general substrate transporter"/>
    <property type="match status" value="1"/>
</dbReference>
<evidence type="ECO:0000256" key="4">
    <source>
        <dbReference type="ARBA" id="ARBA00022475"/>
    </source>
</evidence>
<evidence type="ECO:0000256" key="5">
    <source>
        <dbReference type="ARBA" id="ARBA00022692"/>
    </source>
</evidence>
<organism evidence="10 11">
    <name type="scientific">Dinghuibacter silviterrae</name>
    <dbReference type="NCBI Taxonomy" id="1539049"/>
    <lineage>
        <taxon>Bacteria</taxon>
        <taxon>Pseudomonadati</taxon>
        <taxon>Bacteroidota</taxon>
        <taxon>Chitinophagia</taxon>
        <taxon>Chitinophagales</taxon>
        <taxon>Chitinophagaceae</taxon>
        <taxon>Dinghuibacter</taxon>
    </lineage>
</organism>
<dbReference type="InterPro" id="IPR050375">
    <property type="entry name" value="MFS_TsgA-like"/>
</dbReference>
<dbReference type="GO" id="GO:0005354">
    <property type="term" value="F:galactose transmembrane transporter activity"/>
    <property type="evidence" value="ECO:0007669"/>
    <property type="project" value="InterPro"/>
</dbReference>
<feature type="domain" description="Major facilitator superfamily (MFS) profile" evidence="9">
    <location>
        <begin position="12"/>
        <end position="426"/>
    </location>
</feature>
<feature type="transmembrane region" description="Helical" evidence="8">
    <location>
        <begin position="279"/>
        <end position="299"/>
    </location>
</feature>
<sequence length="426" mass="45125">MSISSSNRTGYALFIIGVLFFIFGFVTWLNGTLIPFLKLACQLHTDLQAFFVTFAFYIAYFFLAIPSALILEKTGYKNGMALGLVVMALGSLVFVPAAQLRSFPLFLIGLFVQGTGLSLLQTASNPYISILGPLDSAAKRMSIMGICNKVAGVLSPLIVGAIVLKNASSLEGQIHAATDPTQKEALLSALAARVIVPYLVMAGILILLAIMIKASSLPEIQTEKSVGGASSEKTSVFQYPHLLLGVLCIFVYVGVEVLAGDGIGTFGKALGISLDKTKYFTTFTLAAMLVGYVIGIITIPRYLSQSTALRICAISGLAFSVGILTTTGYTAITFIALLGLSNSLMWPAIWPLALEGLGRFTKIASALLVMGIAGGALLPLLYGGLKDNAHVFNNLAYCICLIPCYAYILYFALGGHNVGKPVLVTA</sequence>
<feature type="transmembrane region" description="Helical" evidence="8">
    <location>
        <begin position="78"/>
        <end position="97"/>
    </location>
</feature>
<comment type="subcellular location">
    <subcellularLocation>
        <location evidence="2">Cell inner membrane</location>
        <topology evidence="2">Multi-pass membrane protein</topology>
    </subcellularLocation>
</comment>
<evidence type="ECO:0000313" key="11">
    <source>
        <dbReference type="Proteomes" id="UP000294498"/>
    </source>
</evidence>
<dbReference type="PROSITE" id="PS50850">
    <property type="entry name" value="MFS"/>
    <property type="match status" value="1"/>
</dbReference>
<feature type="transmembrane region" description="Helical" evidence="8">
    <location>
        <begin position="141"/>
        <end position="164"/>
    </location>
</feature>
<evidence type="ECO:0000256" key="7">
    <source>
        <dbReference type="ARBA" id="ARBA00023136"/>
    </source>
</evidence>
<dbReference type="NCBIfam" id="TIGR01272">
    <property type="entry name" value="gluP"/>
    <property type="match status" value="1"/>
</dbReference>
<dbReference type="GO" id="GO:1904659">
    <property type="term" value="P:D-glucose transmembrane transport"/>
    <property type="evidence" value="ECO:0007669"/>
    <property type="project" value="InterPro"/>
</dbReference>
<keyword evidence="5 8" id="KW-0812">Transmembrane</keyword>
<feature type="transmembrane region" description="Helical" evidence="8">
    <location>
        <begin position="360"/>
        <end position="382"/>
    </location>
</feature>
<dbReference type="EMBL" id="SODV01000001">
    <property type="protein sequence ID" value="TDX01095.1"/>
    <property type="molecule type" value="Genomic_DNA"/>
</dbReference>
<dbReference type="GO" id="GO:0055056">
    <property type="term" value="F:D-glucose transmembrane transporter activity"/>
    <property type="evidence" value="ECO:0007669"/>
    <property type="project" value="InterPro"/>
</dbReference>
<dbReference type="InterPro" id="IPR020846">
    <property type="entry name" value="MFS_dom"/>
</dbReference>
<comment type="similarity">
    <text evidence="3">Belongs to the major facilitator superfamily. FHS transporter (TC 2.A.1.7) family.</text>
</comment>
<dbReference type="Gene3D" id="1.20.1250.20">
    <property type="entry name" value="MFS general substrate transporter like domains"/>
    <property type="match status" value="2"/>
</dbReference>
<evidence type="ECO:0000259" key="9">
    <source>
        <dbReference type="PROSITE" id="PS50850"/>
    </source>
</evidence>
<proteinExistence type="inferred from homology"/>
<evidence type="ECO:0000256" key="2">
    <source>
        <dbReference type="ARBA" id="ARBA00004429"/>
    </source>
</evidence>
<feature type="transmembrane region" description="Helical" evidence="8">
    <location>
        <begin position="49"/>
        <end position="71"/>
    </location>
</feature>
<keyword evidence="7 8" id="KW-0472">Membrane</keyword>
<dbReference type="RefSeq" id="WP_133993358.1">
    <property type="nucleotide sequence ID" value="NZ_SODV01000001.1"/>
</dbReference>
<feature type="transmembrane region" description="Helical" evidence="8">
    <location>
        <begin position="394"/>
        <end position="413"/>
    </location>
</feature>
<evidence type="ECO:0000256" key="3">
    <source>
        <dbReference type="ARBA" id="ARBA00009120"/>
    </source>
</evidence>
<keyword evidence="11" id="KW-1185">Reference proteome</keyword>
<evidence type="ECO:0000256" key="8">
    <source>
        <dbReference type="SAM" id="Phobius"/>
    </source>
</evidence>
<comment type="caution">
    <text evidence="10">The sequence shown here is derived from an EMBL/GenBank/DDBJ whole genome shotgun (WGS) entry which is preliminary data.</text>
</comment>
<dbReference type="PANTHER" id="PTHR43702:SF12">
    <property type="entry name" value="N-ACETYL GLUCOSAMINE TRANSPORTER NAGP"/>
    <property type="match status" value="1"/>
</dbReference>
<dbReference type="AlphaFoldDB" id="A0A4R8DUG0"/>
<evidence type="ECO:0000256" key="6">
    <source>
        <dbReference type="ARBA" id="ARBA00022989"/>
    </source>
</evidence>
<reference evidence="10 11" key="1">
    <citation type="submission" date="2019-03" db="EMBL/GenBank/DDBJ databases">
        <title>Genomic Encyclopedia of Type Strains, Phase IV (KMG-IV): sequencing the most valuable type-strain genomes for metagenomic binning, comparative biology and taxonomic classification.</title>
        <authorList>
            <person name="Goeker M."/>
        </authorList>
    </citation>
    <scope>NUCLEOTIDE SEQUENCE [LARGE SCALE GENOMIC DNA]</scope>
    <source>
        <strain evidence="10 11">DSM 100059</strain>
    </source>
</reference>
<dbReference type="Proteomes" id="UP000294498">
    <property type="component" value="Unassembled WGS sequence"/>
</dbReference>
<keyword evidence="6 8" id="KW-1133">Transmembrane helix</keyword>